<organism evidence="2">
    <name type="scientific">Arundo donax</name>
    <name type="common">Giant reed</name>
    <name type="synonym">Donax arundinaceus</name>
    <dbReference type="NCBI Taxonomy" id="35708"/>
    <lineage>
        <taxon>Eukaryota</taxon>
        <taxon>Viridiplantae</taxon>
        <taxon>Streptophyta</taxon>
        <taxon>Embryophyta</taxon>
        <taxon>Tracheophyta</taxon>
        <taxon>Spermatophyta</taxon>
        <taxon>Magnoliopsida</taxon>
        <taxon>Liliopsida</taxon>
        <taxon>Poales</taxon>
        <taxon>Poaceae</taxon>
        <taxon>PACMAD clade</taxon>
        <taxon>Arundinoideae</taxon>
        <taxon>Arundineae</taxon>
        <taxon>Arundo</taxon>
    </lineage>
</organism>
<name>A0A0A8ZLE3_ARUDO</name>
<evidence type="ECO:0000313" key="2">
    <source>
        <dbReference type="EMBL" id="JAD38523.1"/>
    </source>
</evidence>
<dbReference type="AlphaFoldDB" id="A0A0A8ZLE3"/>
<protein>
    <submittedName>
        <fullName evidence="2">Uncharacterized protein</fullName>
    </submittedName>
</protein>
<proteinExistence type="predicted"/>
<feature type="region of interest" description="Disordered" evidence="1">
    <location>
        <begin position="1"/>
        <end position="37"/>
    </location>
</feature>
<evidence type="ECO:0000256" key="1">
    <source>
        <dbReference type="SAM" id="MobiDB-lite"/>
    </source>
</evidence>
<reference evidence="2" key="2">
    <citation type="journal article" date="2015" name="Data Brief">
        <title>Shoot transcriptome of the giant reed, Arundo donax.</title>
        <authorList>
            <person name="Barrero R.A."/>
            <person name="Guerrero F.D."/>
            <person name="Moolhuijzen P."/>
            <person name="Goolsby J.A."/>
            <person name="Tidwell J."/>
            <person name="Bellgard S.E."/>
            <person name="Bellgard M.I."/>
        </authorList>
    </citation>
    <scope>NUCLEOTIDE SEQUENCE</scope>
    <source>
        <tissue evidence="2">Shoot tissue taken approximately 20 cm above the soil surface</tissue>
    </source>
</reference>
<sequence>MGEEPPPRYFLRDDRMIPTEKTSRTLAHARPAQSTVA</sequence>
<accession>A0A0A8ZLE3</accession>
<reference evidence="2" key="1">
    <citation type="submission" date="2014-09" db="EMBL/GenBank/DDBJ databases">
        <authorList>
            <person name="Magalhaes I.L.F."/>
            <person name="Oliveira U."/>
            <person name="Santos F.R."/>
            <person name="Vidigal T.H.D.A."/>
            <person name="Brescovit A.D."/>
            <person name="Santos A.J."/>
        </authorList>
    </citation>
    <scope>NUCLEOTIDE SEQUENCE</scope>
    <source>
        <tissue evidence="2">Shoot tissue taken approximately 20 cm above the soil surface</tissue>
    </source>
</reference>
<feature type="compositionally biased region" description="Basic and acidic residues" evidence="1">
    <location>
        <begin position="10"/>
        <end position="23"/>
    </location>
</feature>
<dbReference type="EMBL" id="GBRH01259372">
    <property type="protein sequence ID" value="JAD38523.1"/>
    <property type="molecule type" value="Transcribed_RNA"/>
</dbReference>